<dbReference type="InterPro" id="IPR003661">
    <property type="entry name" value="HisK_dim/P_dom"/>
</dbReference>
<dbReference type="Gene3D" id="1.10.287.130">
    <property type="match status" value="1"/>
</dbReference>
<keyword evidence="7" id="KW-0175">Coiled coil</keyword>
<dbReference type="Pfam" id="PF00512">
    <property type="entry name" value="HisKA"/>
    <property type="match status" value="1"/>
</dbReference>
<feature type="domain" description="Histidine kinase" evidence="9">
    <location>
        <begin position="317"/>
        <end position="531"/>
    </location>
</feature>
<organism evidence="12 13">
    <name type="scientific">Methylomonas rivi</name>
    <dbReference type="NCBI Taxonomy" id="2952226"/>
    <lineage>
        <taxon>Bacteria</taxon>
        <taxon>Pseudomonadati</taxon>
        <taxon>Pseudomonadota</taxon>
        <taxon>Gammaproteobacteria</taxon>
        <taxon>Methylococcales</taxon>
        <taxon>Methylococcaceae</taxon>
        <taxon>Methylomonas</taxon>
    </lineage>
</organism>
<dbReference type="PROSITE" id="PS50109">
    <property type="entry name" value="HIS_KIN"/>
    <property type="match status" value="1"/>
</dbReference>
<dbReference type="InterPro" id="IPR035965">
    <property type="entry name" value="PAS-like_dom_sf"/>
</dbReference>
<accession>A0ABT1U845</accession>
<dbReference type="Gene3D" id="3.30.565.10">
    <property type="entry name" value="Histidine kinase-like ATPase, C-terminal domain"/>
    <property type="match status" value="1"/>
</dbReference>
<evidence type="ECO:0000259" key="9">
    <source>
        <dbReference type="PROSITE" id="PS50109"/>
    </source>
</evidence>
<evidence type="ECO:0000256" key="8">
    <source>
        <dbReference type="SAM" id="Phobius"/>
    </source>
</evidence>
<dbReference type="SMART" id="SM00091">
    <property type="entry name" value="PAS"/>
    <property type="match status" value="1"/>
</dbReference>
<reference evidence="12 13" key="1">
    <citation type="submission" date="2022-07" db="EMBL/GenBank/DDBJ databases">
        <title>Methylomonas rivi sp. nov., Methylomonas rosea sp. nov., Methylomonas aureus sp. nov. and Methylomonas subterranea sp. nov., four novel methanotrophs isolated from a freshwater creek and the deep terrestrial subsurface.</title>
        <authorList>
            <person name="Abin C."/>
            <person name="Sankaranarayanan K."/>
            <person name="Garner C."/>
            <person name="Sindelar R."/>
            <person name="Kotary K."/>
            <person name="Garner R."/>
            <person name="Barclay S."/>
            <person name="Lawson P."/>
            <person name="Krumholz L."/>
        </authorList>
    </citation>
    <scope>NUCLEOTIDE SEQUENCE [LARGE SCALE GENOMIC DNA]</scope>
    <source>
        <strain evidence="12 13">WSC-6</strain>
    </source>
</reference>
<keyword evidence="8" id="KW-0812">Transmembrane</keyword>
<evidence type="ECO:0000256" key="5">
    <source>
        <dbReference type="ARBA" id="ARBA00022777"/>
    </source>
</evidence>
<dbReference type="Pfam" id="PF00989">
    <property type="entry name" value="PAS"/>
    <property type="match status" value="1"/>
</dbReference>
<gene>
    <name evidence="12" type="ORF">NP596_16305</name>
</gene>
<feature type="coiled-coil region" evidence="7">
    <location>
        <begin position="128"/>
        <end position="155"/>
    </location>
</feature>
<name>A0ABT1U845_9GAMM</name>
<comment type="catalytic activity">
    <reaction evidence="1">
        <text>ATP + protein L-histidine = ADP + protein N-phospho-L-histidine.</text>
        <dbReference type="EC" id="2.7.13.3"/>
    </reaction>
</comment>
<dbReference type="RefSeq" id="WP_256616449.1">
    <property type="nucleotide sequence ID" value="NZ_JANIBK010000118.1"/>
</dbReference>
<dbReference type="InterPro" id="IPR058544">
    <property type="entry name" value="ETR1_N"/>
</dbReference>
<comment type="caution">
    <text evidence="12">The sequence shown here is derived from an EMBL/GenBank/DDBJ whole genome shotgun (WGS) entry which is preliminary data.</text>
</comment>
<feature type="transmembrane region" description="Helical" evidence="8">
    <location>
        <begin position="64"/>
        <end position="87"/>
    </location>
</feature>
<keyword evidence="8" id="KW-1133">Transmembrane helix</keyword>
<dbReference type="Pfam" id="PF02518">
    <property type="entry name" value="HATPase_c"/>
    <property type="match status" value="1"/>
</dbReference>
<feature type="domain" description="PAS" evidence="10">
    <location>
        <begin position="163"/>
        <end position="232"/>
    </location>
</feature>
<evidence type="ECO:0000256" key="1">
    <source>
        <dbReference type="ARBA" id="ARBA00000085"/>
    </source>
</evidence>
<feature type="coiled-coil region" evidence="7">
    <location>
        <begin position="272"/>
        <end position="310"/>
    </location>
</feature>
<evidence type="ECO:0000256" key="7">
    <source>
        <dbReference type="SAM" id="Coils"/>
    </source>
</evidence>
<dbReference type="PROSITE" id="PS50112">
    <property type="entry name" value="PAS"/>
    <property type="match status" value="1"/>
</dbReference>
<dbReference type="InterPro" id="IPR036097">
    <property type="entry name" value="HisK_dim/P_sf"/>
</dbReference>
<feature type="transmembrane region" description="Helical" evidence="8">
    <location>
        <begin position="99"/>
        <end position="120"/>
    </location>
</feature>
<dbReference type="PANTHER" id="PTHR42878">
    <property type="entry name" value="TWO-COMPONENT HISTIDINE KINASE"/>
    <property type="match status" value="1"/>
</dbReference>
<keyword evidence="3" id="KW-0597">Phosphoprotein</keyword>
<dbReference type="Proteomes" id="UP001524586">
    <property type="component" value="Unassembled WGS sequence"/>
</dbReference>
<evidence type="ECO:0000259" key="11">
    <source>
        <dbReference type="PROSITE" id="PS50113"/>
    </source>
</evidence>
<dbReference type="InterPro" id="IPR000014">
    <property type="entry name" value="PAS"/>
</dbReference>
<dbReference type="EC" id="2.7.13.3" evidence="2"/>
<dbReference type="PROSITE" id="PS50113">
    <property type="entry name" value="PAC"/>
    <property type="match status" value="1"/>
</dbReference>
<evidence type="ECO:0000259" key="10">
    <source>
        <dbReference type="PROSITE" id="PS50112"/>
    </source>
</evidence>
<dbReference type="InterPro" id="IPR005467">
    <property type="entry name" value="His_kinase_dom"/>
</dbReference>
<dbReference type="PRINTS" id="PR00344">
    <property type="entry name" value="BCTRLSENSOR"/>
</dbReference>
<keyword evidence="5" id="KW-0418">Kinase</keyword>
<keyword evidence="6 8" id="KW-0472">Membrane</keyword>
<sequence>MLQEISRILSNTGYMPHGYCINWSQPLVLTFVVSDVLIFLSYCSMPIALGYFAHRRKDFPYPWLLVMFAVFIIACGFTHLMGAVVLWKPWYGLDAMLKAITAAVSVLTAFVLWPLIPRALSLPSPSQLRRLNEALQAEINQRKRIEEALRLAKETAEQGWLTERQLRSAIVEFSDDAIIGISLDGVITSWNQAAERMFGYLAEDVMGKAFHILAPPAYHAAEATVLAAISRGEAIKHYETERLHKDGRLLTVSITTSPIRDKEGQVVGASKIIRDVSERKRAEQEIQRLNADLERRVVERTAELSAANQELDSFAYAVSHDLRAPVRAINGFSQALIEEYGQAIPNEGLEYLTQIGIATGKMVELIDGLLVLSRSTRGDMQHDAIDLSALAQQQLADLSRRDPQRRISMHIEAGMKARGDSRMIDAMLRNLLDNAWKYTAHTEAASIRIYSELRDGVRFFCVADNGAGFSMAYANRLFQPFQRLHRQDEFPGIGIGLATVKRIVHRHGGRIDAHGEPGKGAVFGFTLAETLPDFAQVAT</sequence>
<dbReference type="EMBL" id="JANIBK010000118">
    <property type="protein sequence ID" value="MCQ8130022.1"/>
    <property type="molecule type" value="Genomic_DNA"/>
</dbReference>
<keyword evidence="4" id="KW-0808">Transferase</keyword>
<proteinExistence type="predicted"/>
<dbReference type="Gene3D" id="3.30.450.20">
    <property type="entry name" value="PAS domain"/>
    <property type="match status" value="1"/>
</dbReference>
<dbReference type="SUPFAM" id="SSF55874">
    <property type="entry name" value="ATPase domain of HSP90 chaperone/DNA topoisomerase II/histidine kinase"/>
    <property type="match status" value="1"/>
</dbReference>
<evidence type="ECO:0000256" key="4">
    <source>
        <dbReference type="ARBA" id="ARBA00022679"/>
    </source>
</evidence>
<dbReference type="PANTHER" id="PTHR42878:SF15">
    <property type="entry name" value="BACTERIOPHYTOCHROME"/>
    <property type="match status" value="1"/>
</dbReference>
<dbReference type="SUPFAM" id="SSF55785">
    <property type="entry name" value="PYP-like sensor domain (PAS domain)"/>
    <property type="match status" value="1"/>
</dbReference>
<dbReference type="NCBIfam" id="TIGR00229">
    <property type="entry name" value="sensory_box"/>
    <property type="match status" value="1"/>
</dbReference>
<protein>
    <recommendedName>
        <fullName evidence="2">histidine kinase</fullName>
        <ecNumber evidence="2">2.7.13.3</ecNumber>
    </recommendedName>
</protein>
<evidence type="ECO:0000256" key="2">
    <source>
        <dbReference type="ARBA" id="ARBA00012438"/>
    </source>
</evidence>
<dbReference type="InterPro" id="IPR013767">
    <property type="entry name" value="PAS_fold"/>
</dbReference>
<dbReference type="InterPro" id="IPR003594">
    <property type="entry name" value="HATPase_dom"/>
</dbReference>
<dbReference type="SMART" id="SM00086">
    <property type="entry name" value="PAC"/>
    <property type="match status" value="1"/>
</dbReference>
<evidence type="ECO:0000313" key="13">
    <source>
        <dbReference type="Proteomes" id="UP001524586"/>
    </source>
</evidence>
<dbReference type="CDD" id="cd00130">
    <property type="entry name" value="PAS"/>
    <property type="match status" value="1"/>
</dbReference>
<feature type="domain" description="PAC" evidence="11">
    <location>
        <begin position="236"/>
        <end position="288"/>
    </location>
</feature>
<dbReference type="SMART" id="SM00387">
    <property type="entry name" value="HATPase_c"/>
    <property type="match status" value="1"/>
</dbReference>
<feature type="transmembrane region" description="Helical" evidence="8">
    <location>
        <begin position="27"/>
        <end position="52"/>
    </location>
</feature>
<dbReference type="InterPro" id="IPR050351">
    <property type="entry name" value="BphY/WalK/GraS-like"/>
</dbReference>
<dbReference type="InterPro" id="IPR036890">
    <property type="entry name" value="HATPase_C_sf"/>
</dbReference>
<dbReference type="SMART" id="SM00388">
    <property type="entry name" value="HisKA"/>
    <property type="match status" value="1"/>
</dbReference>
<keyword evidence="13" id="KW-1185">Reference proteome</keyword>
<evidence type="ECO:0000256" key="3">
    <source>
        <dbReference type="ARBA" id="ARBA00022553"/>
    </source>
</evidence>
<dbReference type="InterPro" id="IPR004358">
    <property type="entry name" value="Sig_transdc_His_kin-like_C"/>
</dbReference>
<dbReference type="InterPro" id="IPR000700">
    <property type="entry name" value="PAS-assoc_C"/>
</dbReference>
<dbReference type="SUPFAM" id="SSF47384">
    <property type="entry name" value="Homodimeric domain of signal transducing histidine kinase"/>
    <property type="match status" value="1"/>
</dbReference>
<evidence type="ECO:0000313" key="12">
    <source>
        <dbReference type="EMBL" id="MCQ8130022.1"/>
    </source>
</evidence>
<dbReference type="Pfam" id="PF25487">
    <property type="entry name" value="ETR1_N"/>
    <property type="match status" value="1"/>
</dbReference>
<evidence type="ECO:0000256" key="6">
    <source>
        <dbReference type="ARBA" id="ARBA00023136"/>
    </source>
</evidence>
<dbReference type="InterPro" id="IPR001610">
    <property type="entry name" value="PAC"/>
</dbReference>
<dbReference type="CDD" id="cd00082">
    <property type="entry name" value="HisKA"/>
    <property type="match status" value="1"/>
</dbReference>